<comment type="caution">
    <text evidence="1">The sequence shown here is derived from an EMBL/GenBank/DDBJ whole genome shotgun (WGS) entry which is preliminary data.</text>
</comment>
<proteinExistence type="predicted"/>
<protein>
    <submittedName>
        <fullName evidence="1">Uncharacterized protein</fullName>
    </submittedName>
</protein>
<keyword evidence="2" id="KW-1185">Reference proteome</keyword>
<dbReference type="OrthoDB" id="8080287at2"/>
<reference evidence="1 2" key="1">
    <citation type="journal article" date="2014" name="Genome Announc.">
        <title>Draft Genome Sequence of Paenibacillus pini JCM 16418T, Isolated from the Rhizosphere of Pine Tree.</title>
        <authorList>
            <person name="Yuki M."/>
            <person name="Oshima K."/>
            <person name="Suda W."/>
            <person name="Oshida Y."/>
            <person name="Kitamura K."/>
            <person name="Iida Y."/>
            <person name="Hattori M."/>
            <person name="Ohkuma M."/>
        </authorList>
    </citation>
    <scope>NUCLEOTIDE SEQUENCE [LARGE SCALE GENOMIC DNA]</scope>
    <source>
        <strain evidence="1 2">JCM 16418</strain>
    </source>
</reference>
<dbReference type="EMBL" id="BAVZ01000039">
    <property type="protein sequence ID" value="GAF10814.1"/>
    <property type="molecule type" value="Genomic_DNA"/>
</dbReference>
<dbReference type="RefSeq" id="WP_036653601.1">
    <property type="nucleotide sequence ID" value="NZ_BAVZ01000039.1"/>
</dbReference>
<accession>W7Z8P6</accession>
<evidence type="ECO:0000313" key="2">
    <source>
        <dbReference type="Proteomes" id="UP000019364"/>
    </source>
</evidence>
<sequence>MSMAIRAKNAKQRATIAVNMLKNNCSFSRAFDDCFEMGDGNDVMNHIIEKARHDVKLAIGVKEKMPLLGYGYFNIRLHEAIKECYQKNNVVTYSFS</sequence>
<name>W7Z8P6_9BACL</name>
<organism evidence="1 2">
    <name type="scientific">Paenibacillus pini JCM 16418</name>
    <dbReference type="NCBI Taxonomy" id="1236976"/>
    <lineage>
        <taxon>Bacteria</taxon>
        <taxon>Bacillati</taxon>
        <taxon>Bacillota</taxon>
        <taxon>Bacilli</taxon>
        <taxon>Bacillales</taxon>
        <taxon>Paenibacillaceae</taxon>
        <taxon>Paenibacillus</taxon>
    </lineage>
</organism>
<dbReference type="Proteomes" id="UP000019364">
    <property type="component" value="Unassembled WGS sequence"/>
</dbReference>
<evidence type="ECO:0000313" key="1">
    <source>
        <dbReference type="EMBL" id="GAF10814.1"/>
    </source>
</evidence>
<gene>
    <name evidence="1" type="ORF">JCM16418_5037</name>
</gene>
<dbReference type="AlphaFoldDB" id="W7Z8P6"/>